<dbReference type="FunFam" id="2.170.150.80:FF:000003">
    <property type="entry name" value="NAC domain-containing protein"/>
    <property type="match status" value="1"/>
</dbReference>
<gene>
    <name evidence="8 9" type="primary">LOC108809570</name>
</gene>
<dbReference type="SUPFAM" id="SSF101941">
    <property type="entry name" value="NAC domain"/>
    <property type="match status" value="1"/>
</dbReference>
<dbReference type="InterPro" id="IPR036093">
    <property type="entry name" value="NAC_dom_sf"/>
</dbReference>
<keyword evidence="4" id="KW-0804">Transcription</keyword>
<dbReference type="GeneID" id="108809570"/>
<evidence type="ECO:0000259" key="6">
    <source>
        <dbReference type="PROSITE" id="PS51005"/>
    </source>
</evidence>
<feature type="domain" description="NAC" evidence="6">
    <location>
        <begin position="6"/>
        <end position="155"/>
    </location>
</feature>
<proteinExistence type="predicted"/>
<dbReference type="GO" id="GO:0006355">
    <property type="term" value="P:regulation of DNA-templated transcription"/>
    <property type="evidence" value="ECO:0007669"/>
    <property type="project" value="InterPro"/>
</dbReference>
<reference evidence="7" key="1">
    <citation type="journal article" date="2019" name="Database">
        <title>The radish genome database (RadishGD): an integrated information resource for radish genomics.</title>
        <authorList>
            <person name="Yu H.J."/>
            <person name="Baek S."/>
            <person name="Lee Y.J."/>
            <person name="Cho A."/>
            <person name="Mun J.H."/>
        </authorList>
    </citation>
    <scope>NUCLEOTIDE SEQUENCE [LARGE SCALE GENOMIC DNA]</scope>
    <source>
        <strain evidence="7">cv. WK10039</strain>
    </source>
</reference>
<dbReference type="PROSITE" id="PS51005">
    <property type="entry name" value="NAC"/>
    <property type="match status" value="1"/>
</dbReference>
<comment type="subcellular location">
    <subcellularLocation>
        <location evidence="1">Nucleus</location>
    </subcellularLocation>
</comment>
<dbReference type="KEGG" id="rsz:108809570"/>
<keyword evidence="3" id="KW-0238">DNA-binding</keyword>
<keyword evidence="5" id="KW-0539">Nucleus</keyword>
<evidence type="ECO:0000313" key="9">
    <source>
        <dbReference type="RefSeq" id="XP_018437212.1"/>
    </source>
</evidence>
<evidence type="ECO:0000256" key="3">
    <source>
        <dbReference type="ARBA" id="ARBA00023125"/>
    </source>
</evidence>
<dbReference type="Pfam" id="PF02365">
    <property type="entry name" value="NAM"/>
    <property type="match status" value="1"/>
</dbReference>
<evidence type="ECO:0000313" key="7">
    <source>
        <dbReference type="Proteomes" id="UP000504610"/>
    </source>
</evidence>
<dbReference type="OrthoDB" id="592291at2759"/>
<protein>
    <submittedName>
        <fullName evidence="8 9">NAC domain-containing protein 37</fullName>
    </submittedName>
</protein>
<organism evidence="7 8">
    <name type="scientific">Raphanus sativus</name>
    <name type="common">Radish</name>
    <name type="synonym">Raphanus raphanistrum var. sativus</name>
    <dbReference type="NCBI Taxonomy" id="3726"/>
    <lineage>
        <taxon>Eukaryota</taxon>
        <taxon>Viridiplantae</taxon>
        <taxon>Streptophyta</taxon>
        <taxon>Embryophyta</taxon>
        <taxon>Tracheophyta</taxon>
        <taxon>Spermatophyta</taxon>
        <taxon>Magnoliopsida</taxon>
        <taxon>eudicotyledons</taxon>
        <taxon>Gunneridae</taxon>
        <taxon>Pentapetalae</taxon>
        <taxon>rosids</taxon>
        <taxon>malvids</taxon>
        <taxon>Brassicales</taxon>
        <taxon>Brassicaceae</taxon>
        <taxon>Brassiceae</taxon>
        <taxon>Raphanus</taxon>
    </lineage>
</organism>
<evidence type="ECO:0000256" key="5">
    <source>
        <dbReference type="ARBA" id="ARBA00023242"/>
    </source>
</evidence>
<dbReference type="Gene3D" id="2.170.150.80">
    <property type="entry name" value="NAC domain"/>
    <property type="match status" value="1"/>
</dbReference>
<dbReference type="GO" id="GO:0005634">
    <property type="term" value="C:nucleus"/>
    <property type="evidence" value="ECO:0007669"/>
    <property type="project" value="UniProtKB-SubCell"/>
</dbReference>
<name>A0A6J0JQ83_RAPSA</name>
<dbReference type="InterPro" id="IPR003441">
    <property type="entry name" value="NAC-dom"/>
</dbReference>
<evidence type="ECO:0000256" key="1">
    <source>
        <dbReference type="ARBA" id="ARBA00004123"/>
    </source>
</evidence>
<dbReference type="PANTHER" id="PTHR31744:SF236">
    <property type="entry name" value="NAC DOMAIN-CONTAINING PROTEIN 105"/>
    <property type="match status" value="1"/>
</dbReference>
<accession>A0A6J0JQ83</accession>
<sequence length="361" mass="42162">MESCSIPPGFRFHPTDEELVGYYLRKKVASQKIDLDVIRDVDLYKIEPWDLQERCRIGYEEQNEWYFFSHKDKKYPTGTRTNRATMTGFWKATGRDKSVYDKTKLIGMRKTLVFYKGRAPNGQKSEWIIHEYRLESDENAPPQEEGWVVCRAFKKRATGQTKNTETWSSSYFYDETVSSGVNSVLDPIVYISNQQNDIFGKGFMCKQELEGMVDDLNYMHSYHQFIQLPKLLSPSLPVMKRPTSSMSISSMDNNTNYITTLDDEASFESVISKDNKRKKNKKKQVTMTGDWRELDKLVASQLMSQDRGTSHLVSHHMNHEDMEMDSSFLLNEREENMFVNELLNSNKDYDSEIAYLMNETI</sequence>
<evidence type="ECO:0000256" key="2">
    <source>
        <dbReference type="ARBA" id="ARBA00023015"/>
    </source>
</evidence>
<dbReference type="PANTHER" id="PTHR31744">
    <property type="entry name" value="PROTEIN CUP-SHAPED COTYLEDON 2-RELATED"/>
    <property type="match status" value="1"/>
</dbReference>
<keyword evidence="2" id="KW-0805">Transcription regulation</keyword>
<evidence type="ECO:0000313" key="8">
    <source>
        <dbReference type="RefSeq" id="XP_018437211.1"/>
    </source>
</evidence>
<reference evidence="8 9" key="2">
    <citation type="submission" date="2025-04" db="UniProtKB">
        <authorList>
            <consortium name="RefSeq"/>
        </authorList>
    </citation>
    <scope>IDENTIFICATION</scope>
    <source>
        <tissue evidence="8 9">Leaf</tissue>
    </source>
</reference>
<dbReference type="GO" id="GO:0003677">
    <property type="term" value="F:DNA binding"/>
    <property type="evidence" value="ECO:0007669"/>
    <property type="project" value="UniProtKB-KW"/>
</dbReference>
<keyword evidence="7" id="KW-1185">Reference proteome</keyword>
<evidence type="ECO:0000256" key="4">
    <source>
        <dbReference type="ARBA" id="ARBA00023163"/>
    </source>
</evidence>
<dbReference type="Proteomes" id="UP000504610">
    <property type="component" value="Chromosome 6"/>
</dbReference>
<dbReference type="RefSeq" id="XP_018437212.1">
    <property type="nucleotide sequence ID" value="XM_018581710.2"/>
</dbReference>
<dbReference type="AlphaFoldDB" id="A0A6J0JQ83"/>
<dbReference type="RefSeq" id="XP_018437211.1">
    <property type="nucleotide sequence ID" value="XM_018581709.2"/>
</dbReference>